<keyword evidence="1" id="KW-0472">Membrane</keyword>
<feature type="transmembrane region" description="Helical" evidence="1">
    <location>
        <begin position="6"/>
        <end position="39"/>
    </location>
</feature>
<gene>
    <name evidence="2" type="ORF">PsYK624_051050</name>
</gene>
<evidence type="ECO:0000313" key="2">
    <source>
        <dbReference type="EMBL" id="GJE89016.1"/>
    </source>
</evidence>
<keyword evidence="3" id="KW-1185">Reference proteome</keyword>
<evidence type="ECO:0000256" key="1">
    <source>
        <dbReference type="SAM" id="Phobius"/>
    </source>
</evidence>
<keyword evidence="1" id="KW-1133">Transmembrane helix</keyword>
<dbReference type="AlphaFoldDB" id="A0A9P3G678"/>
<proteinExistence type="predicted"/>
<evidence type="ECO:0000313" key="3">
    <source>
        <dbReference type="Proteomes" id="UP000703269"/>
    </source>
</evidence>
<dbReference type="EMBL" id="BPQB01000011">
    <property type="protein sequence ID" value="GJE89016.1"/>
    <property type="molecule type" value="Genomic_DNA"/>
</dbReference>
<sequence length="136" mass="15032">MAIATGLQAVFGIIVAIAVIGMLTLFILWYALSPLCIIARPLTYLRRFRRWRAERRAASGARGRSSGRGWIRPESAVGRVLARLPAAHLHESPPYDVEHGQAYENIELQAAPGREARRLPAYDAEAKPPEYGDVPS</sequence>
<comment type="caution">
    <text evidence="2">The sequence shown here is derived from an EMBL/GenBank/DDBJ whole genome shotgun (WGS) entry which is preliminary data.</text>
</comment>
<name>A0A9P3G678_9APHY</name>
<organism evidence="2 3">
    <name type="scientific">Phanerochaete sordida</name>
    <dbReference type="NCBI Taxonomy" id="48140"/>
    <lineage>
        <taxon>Eukaryota</taxon>
        <taxon>Fungi</taxon>
        <taxon>Dikarya</taxon>
        <taxon>Basidiomycota</taxon>
        <taxon>Agaricomycotina</taxon>
        <taxon>Agaricomycetes</taxon>
        <taxon>Polyporales</taxon>
        <taxon>Phanerochaetaceae</taxon>
        <taxon>Phanerochaete</taxon>
    </lineage>
</organism>
<accession>A0A9P3G678</accession>
<dbReference type="Proteomes" id="UP000703269">
    <property type="component" value="Unassembled WGS sequence"/>
</dbReference>
<protein>
    <submittedName>
        <fullName evidence="2">Uncharacterized protein</fullName>
    </submittedName>
</protein>
<reference evidence="2 3" key="1">
    <citation type="submission" date="2021-08" db="EMBL/GenBank/DDBJ databases">
        <title>Draft Genome Sequence of Phanerochaete sordida strain YK-624.</title>
        <authorList>
            <person name="Mori T."/>
            <person name="Dohra H."/>
            <person name="Suzuki T."/>
            <person name="Kawagishi H."/>
            <person name="Hirai H."/>
        </authorList>
    </citation>
    <scope>NUCLEOTIDE SEQUENCE [LARGE SCALE GENOMIC DNA]</scope>
    <source>
        <strain evidence="2 3">YK-624</strain>
    </source>
</reference>
<keyword evidence="1" id="KW-0812">Transmembrane</keyword>